<keyword evidence="2" id="KW-1185">Reference proteome</keyword>
<comment type="caution">
    <text evidence="1">The sequence shown here is derived from an EMBL/GenBank/DDBJ whole genome shotgun (WGS) entry which is preliminary data.</text>
</comment>
<proteinExistence type="predicted"/>
<evidence type="ECO:0000313" key="2">
    <source>
        <dbReference type="Proteomes" id="UP000824120"/>
    </source>
</evidence>
<name>A0A9J5W7E1_SOLCO</name>
<accession>A0A9J5W7E1</accession>
<sequence length="279" mass="32097">MSKESHTQYIWNSLNQGMHRLWGMEQKISLCGLELFEEVVRLFYTNLRVSSDNGELETFAMGNHIIVNEWLFKDIFGTKFFGVIPYMNGTWPNDFEVSMEGICLYSTTCLRNIEVTALFGLRITCGKVLRNLIPLPVYHHGLLISRFSMERLVDLSMFKPIEISATYDSRTFSSMGYMEVGNRWVRKDSVQEKTNTVRSTKISTESATLLLQDSDELKTRILVVECGSKTLHDVVEKVFRLQKYTITDVGKIRITMTGIKKEGITTFNKLIRQVDSLKS</sequence>
<dbReference type="AlphaFoldDB" id="A0A9J5W7E1"/>
<dbReference type="Proteomes" id="UP000824120">
    <property type="component" value="Chromosome 12"/>
</dbReference>
<gene>
    <name evidence="1" type="ORF">H5410_060870</name>
</gene>
<evidence type="ECO:0000313" key="1">
    <source>
        <dbReference type="EMBL" id="KAG5571104.1"/>
    </source>
</evidence>
<dbReference type="EMBL" id="JACXVP010000012">
    <property type="protein sequence ID" value="KAG5571104.1"/>
    <property type="molecule type" value="Genomic_DNA"/>
</dbReference>
<protein>
    <submittedName>
        <fullName evidence="1">Uncharacterized protein</fullName>
    </submittedName>
</protein>
<dbReference type="OrthoDB" id="1319427at2759"/>
<organism evidence="1 2">
    <name type="scientific">Solanum commersonii</name>
    <name type="common">Commerson's wild potato</name>
    <name type="synonym">Commerson's nightshade</name>
    <dbReference type="NCBI Taxonomy" id="4109"/>
    <lineage>
        <taxon>Eukaryota</taxon>
        <taxon>Viridiplantae</taxon>
        <taxon>Streptophyta</taxon>
        <taxon>Embryophyta</taxon>
        <taxon>Tracheophyta</taxon>
        <taxon>Spermatophyta</taxon>
        <taxon>Magnoliopsida</taxon>
        <taxon>eudicotyledons</taxon>
        <taxon>Gunneridae</taxon>
        <taxon>Pentapetalae</taxon>
        <taxon>asterids</taxon>
        <taxon>lamiids</taxon>
        <taxon>Solanales</taxon>
        <taxon>Solanaceae</taxon>
        <taxon>Solanoideae</taxon>
        <taxon>Solaneae</taxon>
        <taxon>Solanum</taxon>
    </lineage>
</organism>
<reference evidence="1 2" key="1">
    <citation type="submission" date="2020-09" db="EMBL/GenBank/DDBJ databases">
        <title>De no assembly of potato wild relative species, Solanum commersonii.</title>
        <authorList>
            <person name="Cho K."/>
        </authorList>
    </citation>
    <scope>NUCLEOTIDE SEQUENCE [LARGE SCALE GENOMIC DNA]</scope>
    <source>
        <strain evidence="1">LZ3.2</strain>
        <tissue evidence="1">Leaf</tissue>
    </source>
</reference>